<dbReference type="PANTHER" id="PTHR43798:SF31">
    <property type="entry name" value="AB HYDROLASE SUPERFAMILY PROTEIN YCLE"/>
    <property type="match status" value="1"/>
</dbReference>
<feature type="domain" description="AB hydrolase-1" evidence="3">
    <location>
        <begin position="74"/>
        <end position="325"/>
    </location>
</feature>
<evidence type="ECO:0000256" key="2">
    <source>
        <dbReference type="SAM" id="SignalP"/>
    </source>
</evidence>
<reference evidence="5" key="1">
    <citation type="journal article" date="2019" name="Int. J. Syst. Evol. Microbiol.">
        <title>The Global Catalogue of Microorganisms (GCM) 10K type strain sequencing project: providing services to taxonomists for standard genome sequencing and annotation.</title>
        <authorList>
            <consortium name="The Broad Institute Genomics Platform"/>
            <consortium name="The Broad Institute Genome Sequencing Center for Infectious Disease"/>
            <person name="Wu L."/>
            <person name="Ma J."/>
        </authorList>
    </citation>
    <scope>NUCLEOTIDE SEQUENCE [LARGE SCALE GENOMIC DNA]</scope>
    <source>
        <strain evidence="5">JCM 14718</strain>
    </source>
</reference>
<dbReference type="Proteomes" id="UP001500618">
    <property type="component" value="Unassembled WGS sequence"/>
</dbReference>
<dbReference type="InterPro" id="IPR050266">
    <property type="entry name" value="AB_hydrolase_sf"/>
</dbReference>
<feature type="signal peptide" evidence="2">
    <location>
        <begin position="1"/>
        <end position="25"/>
    </location>
</feature>
<dbReference type="GO" id="GO:0016787">
    <property type="term" value="F:hydrolase activity"/>
    <property type="evidence" value="ECO:0007669"/>
    <property type="project" value="UniProtKB-KW"/>
</dbReference>
<evidence type="ECO:0000313" key="5">
    <source>
        <dbReference type="Proteomes" id="UP001500618"/>
    </source>
</evidence>
<sequence>MRKLFVAGIAVLLFMGVFSTARVLADPRPAVTSAVPTCQRETVPVSLAPGAAVNQTIAAWVCAIGPVVGKPVQLLVAGYTYDHHYWDPAIDPDRSSWVRSATRAGYVTVSFDRLGSGLSTKPLVTSVSVPTHVWTVHQLISGLRKGKITGSAARKVVLVGHSMGAAIAQSESGIYNDADSLVLTDWLHYPLWVGTPGVVVTSVPAILDPRLASAPLGYLTALQGGHRAVFFSTADADPAMIAYDESVKTYGTPTEEVTIVPTILPTVTLPIRIPVFLGTGQYDSIFCGPLTPCTDARTVKSREQLYFSVPITTFVLPGAGHSADLHRNAPLLFSAVNQWLASAHSDPGRR</sequence>
<keyword evidence="5" id="KW-1185">Reference proteome</keyword>
<dbReference type="Gene3D" id="3.40.50.1820">
    <property type="entry name" value="alpha/beta hydrolase"/>
    <property type="match status" value="1"/>
</dbReference>
<accession>A0ABP4SS24</accession>
<evidence type="ECO:0000256" key="1">
    <source>
        <dbReference type="ARBA" id="ARBA00022801"/>
    </source>
</evidence>
<dbReference type="PANTHER" id="PTHR43798">
    <property type="entry name" value="MONOACYLGLYCEROL LIPASE"/>
    <property type="match status" value="1"/>
</dbReference>
<evidence type="ECO:0000313" key="4">
    <source>
        <dbReference type="EMBL" id="GAA1676311.1"/>
    </source>
</evidence>
<dbReference type="RefSeq" id="WP_344310334.1">
    <property type="nucleotide sequence ID" value="NZ_BAAANY010000009.1"/>
</dbReference>
<keyword evidence="2" id="KW-0732">Signal</keyword>
<evidence type="ECO:0000259" key="3">
    <source>
        <dbReference type="Pfam" id="PF12697"/>
    </source>
</evidence>
<keyword evidence="1 4" id="KW-0378">Hydrolase</keyword>
<dbReference type="InterPro" id="IPR000073">
    <property type="entry name" value="AB_hydrolase_1"/>
</dbReference>
<comment type="caution">
    <text evidence="4">The sequence shown here is derived from an EMBL/GenBank/DDBJ whole genome shotgun (WGS) entry which is preliminary data.</text>
</comment>
<dbReference type="EMBL" id="BAAANY010000009">
    <property type="protein sequence ID" value="GAA1676311.1"/>
    <property type="molecule type" value="Genomic_DNA"/>
</dbReference>
<dbReference type="SUPFAM" id="SSF53474">
    <property type="entry name" value="alpha/beta-Hydrolases"/>
    <property type="match status" value="1"/>
</dbReference>
<name>A0ABP4SS24_9ACTN</name>
<organism evidence="4 5">
    <name type="scientific">Fodinicola feengrottensis</name>
    <dbReference type="NCBI Taxonomy" id="435914"/>
    <lineage>
        <taxon>Bacteria</taxon>
        <taxon>Bacillati</taxon>
        <taxon>Actinomycetota</taxon>
        <taxon>Actinomycetes</taxon>
        <taxon>Mycobacteriales</taxon>
        <taxon>Fodinicola</taxon>
    </lineage>
</organism>
<dbReference type="Pfam" id="PF12697">
    <property type="entry name" value="Abhydrolase_6"/>
    <property type="match status" value="1"/>
</dbReference>
<gene>
    <name evidence="4" type="ORF">GCM10009765_27100</name>
</gene>
<dbReference type="InterPro" id="IPR029058">
    <property type="entry name" value="AB_hydrolase_fold"/>
</dbReference>
<feature type="chain" id="PRO_5047357413" evidence="2">
    <location>
        <begin position="26"/>
        <end position="350"/>
    </location>
</feature>
<protein>
    <submittedName>
        <fullName evidence="4">Alpha/beta fold hydrolase</fullName>
    </submittedName>
</protein>
<proteinExistence type="predicted"/>